<comment type="caution">
    <text evidence="2">The sequence shown here is derived from an EMBL/GenBank/DDBJ whole genome shotgun (WGS) entry which is preliminary data.</text>
</comment>
<dbReference type="EMBL" id="CAGKOT010000005">
    <property type="protein sequence ID" value="CAB5343743.1"/>
    <property type="molecule type" value="Genomic_DNA"/>
</dbReference>
<dbReference type="AlphaFoldDB" id="A0A916E0K2"/>
<keyword evidence="1" id="KW-0812">Transmembrane</keyword>
<protein>
    <submittedName>
        <fullName evidence="2">Uncharacterized protein</fullName>
    </submittedName>
</protein>
<keyword evidence="1" id="KW-0472">Membrane</keyword>
<feature type="transmembrane region" description="Helical" evidence="1">
    <location>
        <begin position="105"/>
        <end position="123"/>
    </location>
</feature>
<dbReference type="VEuPathDB" id="FungiDB:RhiirFUN_024397"/>
<keyword evidence="1" id="KW-1133">Transmembrane helix</keyword>
<dbReference type="Proteomes" id="UP000684084">
    <property type="component" value="Unassembled WGS sequence"/>
</dbReference>
<evidence type="ECO:0000313" key="2">
    <source>
        <dbReference type="EMBL" id="CAB5343743.1"/>
    </source>
</evidence>
<name>A0A916E0K2_9GLOM</name>
<evidence type="ECO:0000313" key="3">
    <source>
        <dbReference type="Proteomes" id="UP000684084"/>
    </source>
</evidence>
<dbReference type="OrthoDB" id="2448307at2759"/>
<proteinExistence type="predicted"/>
<feature type="transmembrane region" description="Helical" evidence="1">
    <location>
        <begin position="81"/>
        <end position="99"/>
    </location>
</feature>
<evidence type="ECO:0000256" key="1">
    <source>
        <dbReference type="SAM" id="Phobius"/>
    </source>
</evidence>
<organism evidence="2 3">
    <name type="scientific">Rhizophagus irregularis</name>
    <dbReference type="NCBI Taxonomy" id="588596"/>
    <lineage>
        <taxon>Eukaryota</taxon>
        <taxon>Fungi</taxon>
        <taxon>Fungi incertae sedis</taxon>
        <taxon>Mucoromycota</taxon>
        <taxon>Glomeromycotina</taxon>
        <taxon>Glomeromycetes</taxon>
        <taxon>Glomerales</taxon>
        <taxon>Glomeraceae</taxon>
        <taxon>Rhizophagus</taxon>
    </lineage>
</organism>
<accession>A0A916E0K2</accession>
<gene>
    <name evidence="2" type="ORF">CHRIB12_LOCUS3883</name>
</gene>
<feature type="transmembrane region" description="Helical" evidence="1">
    <location>
        <begin position="21"/>
        <end position="38"/>
    </location>
</feature>
<reference evidence="2" key="1">
    <citation type="submission" date="2020-05" db="EMBL/GenBank/DDBJ databases">
        <authorList>
            <person name="Rincon C."/>
            <person name="Sanders R I."/>
            <person name="Robbins C."/>
            <person name="Chaturvedi A."/>
        </authorList>
    </citation>
    <scope>NUCLEOTIDE SEQUENCE</scope>
    <source>
        <strain evidence="2">CHB12</strain>
    </source>
</reference>
<sequence length="141" mass="16176">MIVIKRKCIKLLHRINRSRTTQLFILLSILQAIIVTALEVRVYHRNNDTSISLIVFGGRTPSIVSCLTPELLILNNIIEENIIFIIFQIFQTWLCFNAIYTQNTVQIVTTAAVTFFCALFAIVRYKSMMSSPLATHLFIKI</sequence>
<feature type="transmembrane region" description="Helical" evidence="1">
    <location>
        <begin position="50"/>
        <end position="74"/>
    </location>
</feature>